<keyword evidence="2" id="KW-1185">Reference proteome</keyword>
<evidence type="ECO:0000313" key="1">
    <source>
        <dbReference type="EMBL" id="KIM47309.1"/>
    </source>
</evidence>
<reference evidence="1 2" key="1">
    <citation type="submission" date="2014-04" db="EMBL/GenBank/DDBJ databases">
        <authorList>
            <consortium name="DOE Joint Genome Institute"/>
            <person name="Kuo A."/>
            <person name="Gay G."/>
            <person name="Dore J."/>
            <person name="Kohler A."/>
            <person name="Nagy L.G."/>
            <person name="Floudas D."/>
            <person name="Copeland A."/>
            <person name="Barry K.W."/>
            <person name="Cichocki N."/>
            <person name="Veneault-Fourrey C."/>
            <person name="LaButti K."/>
            <person name="Lindquist E.A."/>
            <person name="Lipzen A."/>
            <person name="Lundell T."/>
            <person name="Morin E."/>
            <person name="Murat C."/>
            <person name="Sun H."/>
            <person name="Tunlid A."/>
            <person name="Henrissat B."/>
            <person name="Grigoriev I.V."/>
            <person name="Hibbett D.S."/>
            <person name="Martin F."/>
            <person name="Nordberg H.P."/>
            <person name="Cantor M.N."/>
            <person name="Hua S.X."/>
        </authorList>
    </citation>
    <scope>NUCLEOTIDE SEQUENCE [LARGE SCALE GENOMIC DNA]</scope>
    <source>
        <strain evidence="2">h7</strain>
    </source>
</reference>
<dbReference type="HOGENOM" id="CLU_013871_2_1_1"/>
<dbReference type="OrthoDB" id="3261131at2759"/>
<accession>A0A0C3CT90</accession>
<reference evidence="2" key="2">
    <citation type="submission" date="2015-01" db="EMBL/GenBank/DDBJ databases">
        <title>Evolutionary Origins and Diversification of the Mycorrhizal Mutualists.</title>
        <authorList>
            <consortium name="DOE Joint Genome Institute"/>
            <consortium name="Mycorrhizal Genomics Consortium"/>
            <person name="Kohler A."/>
            <person name="Kuo A."/>
            <person name="Nagy L.G."/>
            <person name="Floudas D."/>
            <person name="Copeland A."/>
            <person name="Barry K.W."/>
            <person name="Cichocki N."/>
            <person name="Veneault-Fourrey C."/>
            <person name="LaButti K."/>
            <person name="Lindquist E.A."/>
            <person name="Lipzen A."/>
            <person name="Lundell T."/>
            <person name="Morin E."/>
            <person name="Murat C."/>
            <person name="Riley R."/>
            <person name="Ohm R."/>
            <person name="Sun H."/>
            <person name="Tunlid A."/>
            <person name="Henrissat B."/>
            <person name="Grigoriev I.V."/>
            <person name="Hibbett D.S."/>
            <person name="Martin F."/>
        </authorList>
    </citation>
    <scope>NUCLEOTIDE SEQUENCE [LARGE SCALE GENOMIC DNA]</scope>
    <source>
        <strain evidence="2">h7</strain>
    </source>
</reference>
<gene>
    <name evidence="1" type="ORF">M413DRAFT_7830</name>
</gene>
<evidence type="ECO:0008006" key="3">
    <source>
        <dbReference type="Google" id="ProtNLM"/>
    </source>
</evidence>
<sequence length="553" mass="62389">MPLAIDIPRARFNGRSQEFRKIFASEILDNYSLSARQNTVKFSKGWKESINDAEDHLDPVLLPHSFAHVLARDIQNNDAVHLAVTATAFPVKEHNEGDDLADELPEVRRYQKIVSNPGKLPSEGAESQDYAAGQALEYQAIHDGRLPPSPTFSTVAPPVQIYHPIFDHFTQLVNDHSVQPTNKDIKQAQDLMYCLSYIGREELPCNATIQEKMREILEADVHQETNDNGTSLDGIHMFVLKPELGDGGRDPSTQVGLSMKRTWIQEVKKEIREKSCCPTLMLVGGGPWLGVLGGAFTDKIIVQRLTDFMWCAHSTTEEDHRVYRLARVLVALRRSIHELEIFYKDISDPKNPPLTPGHTHPRFYPSPTSFIENGKTIRFKYTRILEDDAPCVAFQAKICDAVGEDSPDIVVKFSHVLSLGPMQMVVMDYVSHRGATPPNAIQQIEAVLCKLHCNGYVFGDLRSQNILFDEGAKVKFIDFDWSGRYDMNVQDSSLSAALQKRIDDEKKHVKSVDHYVCYPLNLSSDIRWAPGVGDLEPIRPGHDWFMLNRFPSS</sequence>
<dbReference type="STRING" id="686832.A0A0C3CT90"/>
<name>A0A0C3CT90_HEBCY</name>
<protein>
    <recommendedName>
        <fullName evidence="3">Protein kinase domain-containing protein</fullName>
    </recommendedName>
</protein>
<dbReference type="AlphaFoldDB" id="A0A0C3CT90"/>
<dbReference type="SUPFAM" id="SSF56112">
    <property type="entry name" value="Protein kinase-like (PK-like)"/>
    <property type="match status" value="1"/>
</dbReference>
<dbReference type="EMBL" id="KN831770">
    <property type="protein sequence ID" value="KIM47309.1"/>
    <property type="molecule type" value="Genomic_DNA"/>
</dbReference>
<organism evidence="1 2">
    <name type="scientific">Hebeloma cylindrosporum</name>
    <dbReference type="NCBI Taxonomy" id="76867"/>
    <lineage>
        <taxon>Eukaryota</taxon>
        <taxon>Fungi</taxon>
        <taxon>Dikarya</taxon>
        <taxon>Basidiomycota</taxon>
        <taxon>Agaricomycotina</taxon>
        <taxon>Agaricomycetes</taxon>
        <taxon>Agaricomycetidae</taxon>
        <taxon>Agaricales</taxon>
        <taxon>Agaricineae</taxon>
        <taxon>Hymenogastraceae</taxon>
        <taxon>Hebeloma</taxon>
    </lineage>
</organism>
<evidence type="ECO:0000313" key="2">
    <source>
        <dbReference type="Proteomes" id="UP000053424"/>
    </source>
</evidence>
<dbReference type="Gene3D" id="1.10.510.10">
    <property type="entry name" value="Transferase(Phosphotransferase) domain 1"/>
    <property type="match status" value="1"/>
</dbReference>
<proteinExistence type="predicted"/>
<dbReference type="Proteomes" id="UP000053424">
    <property type="component" value="Unassembled WGS sequence"/>
</dbReference>
<dbReference type="InterPro" id="IPR011009">
    <property type="entry name" value="Kinase-like_dom_sf"/>
</dbReference>